<gene>
    <name evidence="1" type="ORF">KL86SPO_70502</name>
</gene>
<dbReference type="EMBL" id="FMJE01000007">
    <property type="protein sequence ID" value="SCM83644.1"/>
    <property type="molecule type" value="Genomic_DNA"/>
</dbReference>
<organism evidence="1">
    <name type="scientific">uncultured Sporomusa sp</name>
    <dbReference type="NCBI Taxonomy" id="307249"/>
    <lineage>
        <taxon>Bacteria</taxon>
        <taxon>Bacillati</taxon>
        <taxon>Bacillota</taxon>
        <taxon>Negativicutes</taxon>
        <taxon>Selenomonadales</taxon>
        <taxon>Sporomusaceae</taxon>
        <taxon>Sporomusa</taxon>
        <taxon>environmental samples</taxon>
    </lineage>
</organism>
<sequence length="69" mass="8266">MLWYYQKNHNFSAGFLPIFPYNEIRTGIEPRPKLNKEVSAMRLKTRWFSLTVSSEFALIICWIIEQLNN</sequence>
<dbReference type="AlphaFoldDB" id="A0A212M1E9"/>
<accession>A0A212M1E9</accession>
<reference evidence="1" key="1">
    <citation type="submission" date="2016-08" db="EMBL/GenBank/DDBJ databases">
        <authorList>
            <person name="Seilhamer J.J."/>
        </authorList>
    </citation>
    <scope>NUCLEOTIDE SEQUENCE</scope>
    <source>
        <strain evidence="1">86</strain>
    </source>
</reference>
<proteinExistence type="predicted"/>
<name>A0A212M1E9_9FIRM</name>
<evidence type="ECO:0000313" key="1">
    <source>
        <dbReference type="EMBL" id="SCM83644.1"/>
    </source>
</evidence>
<protein>
    <submittedName>
        <fullName evidence="1">Uncharacterized protein</fullName>
    </submittedName>
</protein>